<organism evidence="1">
    <name type="scientific">Amphimedon queenslandica</name>
    <name type="common">Sponge</name>
    <dbReference type="NCBI Taxonomy" id="400682"/>
    <lineage>
        <taxon>Eukaryota</taxon>
        <taxon>Metazoa</taxon>
        <taxon>Porifera</taxon>
        <taxon>Demospongiae</taxon>
        <taxon>Heteroscleromorpha</taxon>
        <taxon>Haplosclerida</taxon>
        <taxon>Niphatidae</taxon>
        <taxon>Amphimedon</taxon>
    </lineage>
</organism>
<sequence>MVEHLTGNQGLQQGKISDSYHLLQEDWWSQWSPLVKMRSSKKSEARKKCSPLIISGDGQADSPGFTTKHGSFRTKDLNFNQIVDIALVQSSEVTSRVMDLILEHWTDRHIGISKFMWEKHPKINYDFNVWLEAKCKL</sequence>
<dbReference type="PANTHER" id="PTHR31751">
    <property type="entry name" value="SI:CH211-108C17.2-RELATED-RELATED"/>
    <property type="match status" value="1"/>
</dbReference>
<dbReference type="InParanoid" id="A0A1X7V4G3"/>
<reference evidence="1" key="1">
    <citation type="submission" date="2017-05" db="UniProtKB">
        <authorList>
            <consortium name="EnsemblMetazoa"/>
        </authorList>
    </citation>
    <scope>IDENTIFICATION</scope>
</reference>
<name>A0A1X7V4G3_AMPQE</name>
<accession>A0A1X7V4G3</accession>
<proteinExistence type="predicted"/>
<dbReference type="EnsemblMetazoa" id="Aqu2.1.34699_001">
    <property type="protein sequence ID" value="Aqu2.1.34699_001"/>
    <property type="gene ID" value="Aqu2.1.34699"/>
</dbReference>
<dbReference type="AlphaFoldDB" id="A0A1X7V4G3"/>
<protein>
    <submittedName>
        <fullName evidence="1">Uncharacterized protein</fullName>
    </submittedName>
</protein>
<evidence type="ECO:0000313" key="1">
    <source>
        <dbReference type="EnsemblMetazoa" id="Aqu2.1.34699_001"/>
    </source>
</evidence>
<dbReference type="PANTHER" id="PTHR31751:SF42">
    <property type="entry name" value="PROTEIN CBG10204"/>
    <property type="match status" value="1"/>
</dbReference>